<dbReference type="AlphaFoldDB" id="F2T2C4"/>
<evidence type="ECO:0000259" key="9">
    <source>
        <dbReference type="Pfam" id="PF10744"/>
    </source>
</evidence>
<dbReference type="GO" id="GO:0045944">
    <property type="term" value="P:positive regulation of transcription by RNA polymerase II"/>
    <property type="evidence" value="ECO:0007669"/>
    <property type="project" value="UniProtKB-ARBA"/>
</dbReference>
<keyword evidence="3 7" id="KW-0805">Transcription regulation</keyword>
<comment type="function">
    <text evidence="7">Component of the Mediator complex, a coactivator involved in the regulated transcription of nearly all RNA polymerase II-dependent genes. Mediator functions as a bridge to convey information from gene-specific regulatory proteins to the basal RNA polymerase II transcription machinery. Mediator is recruited to promoters by direct interactions with regulatory proteins and serves as a scaffold for the assembly of a functional preinitiation complex with RNA polymerase II and the general transcription factors.</text>
</comment>
<dbReference type="PANTHER" id="PTHR35041:SF4">
    <property type="entry name" value="MEDIATOR OF RNA POLYMERASE II TRANSCRIPTION SUBUNIT 1"/>
    <property type="match status" value="1"/>
</dbReference>
<dbReference type="Proteomes" id="UP000007802">
    <property type="component" value="Unassembled WGS sequence"/>
</dbReference>
<feature type="domain" description="Mediator complex subunit Med1" evidence="9">
    <location>
        <begin position="132"/>
        <end position="558"/>
    </location>
</feature>
<name>F2T2C4_AJEDA</name>
<evidence type="ECO:0000256" key="1">
    <source>
        <dbReference type="ARBA" id="ARBA00004123"/>
    </source>
</evidence>
<evidence type="ECO:0000313" key="10">
    <source>
        <dbReference type="EMBL" id="EGE77608.2"/>
    </source>
</evidence>
<dbReference type="GO" id="GO:0016592">
    <property type="term" value="C:mediator complex"/>
    <property type="evidence" value="ECO:0007669"/>
    <property type="project" value="InterPro"/>
</dbReference>
<evidence type="ECO:0000256" key="3">
    <source>
        <dbReference type="ARBA" id="ARBA00023015"/>
    </source>
</evidence>
<comment type="subcellular location">
    <subcellularLocation>
        <location evidence="1 7">Nucleus</location>
    </subcellularLocation>
</comment>
<organism evidence="10">
    <name type="scientific">Ajellomyces dermatitidis (strain ATCC 18188 / CBS 674.68)</name>
    <name type="common">Blastomyces dermatitidis</name>
    <dbReference type="NCBI Taxonomy" id="653446"/>
    <lineage>
        <taxon>Eukaryota</taxon>
        <taxon>Fungi</taxon>
        <taxon>Dikarya</taxon>
        <taxon>Ascomycota</taxon>
        <taxon>Pezizomycotina</taxon>
        <taxon>Eurotiomycetes</taxon>
        <taxon>Eurotiomycetidae</taxon>
        <taxon>Onygenales</taxon>
        <taxon>Ajellomycetaceae</taxon>
        <taxon>Blastomyces</taxon>
    </lineage>
</organism>
<dbReference type="GO" id="GO:0003712">
    <property type="term" value="F:transcription coregulator activity"/>
    <property type="evidence" value="ECO:0007669"/>
    <property type="project" value="InterPro"/>
</dbReference>
<proteinExistence type="inferred from homology"/>
<feature type="region of interest" description="Disordered" evidence="8">
    <location>
        <begin position="1"/>
        <end position="60"/>
    </location>
</feature>
<evidence type="ECO:0000256" key="6">
    <source>
        <dbReference type="ARBA" id="ARBA00023242"/>
    </source>
</evidence>
<feature type="region of interest" description="Disordered" evidence="8">
    <location>
        <begin position="565"/>
        <end position="591"/>
    </location>
</feature>
<evidence type="ECO:0000256" key="7">
    <source>
        <dbReference type="RuleBase" id="RU364059"/>
    </source>
</evidence>
<evidence type="ECO:0000256" key="5">
    <source>
        <dbReference type="ARBA" id="ARBA00023163"/>
    </source>
</evidence>
<keyword evidence="5 7" id="KW-0804">Transcription</keyword>
<evidence type="ECO:0000256" key="4">
    <source>
        <dbReference type="ARBA" id="ARBA00023159"/>
    </source>
</evidence>
<feature type="compositionally biased region" description="Basic and acidic residues" evidence="8">
    <location>
        <begin position="612"/>
        <end position="621"/>
    </location>
</feature>
<dbReference type="PANTHER" id="PTHR35041">
    <property type="entry name" value="MEDIATOR OF RNA POLYMERASE II TRANSCRIPTION SUBUNIT 1"/>
    <property type="match status" value="1"/>
</dbReference>
<dbReference type="OrthoDB" id="1936100at2759"/>
<evidence type="ECO:0000256" key="8">
    <source>
        <dbReference type="SAM" id="MobiDB-lite"/>
    </source>
</evidence>
<protein>
    <recommendedName>
        <fullName evidence="7">Mediator of RNA polymerase II transcription subunit 1</fullName>
    </recommendedName>
    <alternativeName>
        <fullName evidence="7">Mediator complex subunit 1</fullName>
    </alternativeName>
</protein>
<dbReference type="Pfam" id="PF10744">
    <property type="entry name" value="Med1"/>
    <property type="match status" value="1"/>
</dbReference>
<feature type="compositionally biased region" description="Polar residues" evidence="8">
    <location>
        <begin position="473"/>
        <end position="491"/>
    </location>
</feature>
<dbReference type="HOGENOM" id="CLU_008378_2_0_1"/>
<keyword evidence="6 7" id="KW-0539">Nucleus</keyword>
<sequence>MATPSSKHNPGQTPHPTSPPHPSAVPMGRPLSHKSPSIRTPSASGHGHHPSVSSHQYPTPMAVPASVEDTIAFSSPSALLALGLGGITPSPAGNDALAGPGINDNGIHSMGMSTLGMSGARDTDEEKTRRMEEVIRLLRTRVSGRGVCREGMERLGRFEGFECLWQENDLSIAGNFVDLEIQFEDGAENVKDVSLKYTTPSTVEGERRVEATAVLKQDLMQSTGEHDEMPWKSLDAFHSNLHRLAKLDQLSRDVNCFEAVTGLYESLKRVWEGELSRHPEKSHWEHVCTSQVGQPGLHQNKRIGLSLQYWVEQRRNLDSNHKVIPNAMSIDQPTPDDQNSTPVNKHKIWSAAIECEEGYPSLRVSNEWVAAEPFTTMNTGGSSSAANGNDSEILLINWLDPPATLVTSPNDVTLDSTALGTTTPNRRFVARLEPPIHIPIIAAAEVYRVLGLNMPPEPKTVTYDGLVVPLPNVVSTGDGQDENSSSPSNGRVQERVVYSFDDDNQPKQHRHIYTFHPFEHIVGRTIRDLPFSHPRQLADILPILRQYALLSSLLDRVFANQDNKTVGSSNKSFPPNPMGSTTSKQTSKPDVTFITNIKPVVSKLNSMLSSDPKPRNDKRSGFDAQFAVSSSTPSPSNDDRRVDISLRTPISGPPSLLLLFNAPNGNPNISMENPTTITINVDIGLNGNITVSRVAGMCDDRSNSGGGLTDDAPGAGPRDLSRKLARVLQTSEDLGMLVEWVLKWMRKQKSFNFFFFFFFF</sequence>
<reference evidence="10" key="1">
    <citation type="submission" date="2010-03" db="EMBL/GenBank/DDBJ databases">
        <title>Annotation of Blastomyces dermatitidis strain ATCC 18188.</title>
        <authorList>
            <consortium name="The Broad Institute Genome Sequencing Platform"/>
            <consortium name="Broad Institute Genome Sequencing Center for Infectious Disease."/>
            <person name="Cuomo C."/>
            <person name="Klein B."/>
            <person name="Sullivan T."/>
            <person name="Heitman J."/>
            <person name="Young S."/>
            <person name="Zeng Q."/>
            <person name="Gargeya S."/>
            <person name="Alvarado L."/>
            <person name="Berlin A.M."/>
            <person name="Chapman S.B."/>
            <person name="Chen Z."/>
            <person name="Freedman E."/>
            <person name="Gellesch M."/>
            <person name="Goldberg J."/>
            <person name="Griggs A."/>
            <person name="Gujja S."/>
            <person name="Heilman E."/>
            <person name="Heiman D."/>
            <person name="Howarth C."/>
            <person name="Mehta T."/>
            <person name="Neiman D."/>
            <person name="Pearson M."/>
            <person name="Roberts A."/>
            <person name="Saif S."/>
            <person name="Shea T."/>
            <person name="Shenoy N."/>
            <person name="Sisk P."/>
            <person name="Stolte C."/>
            <person name="Sykes S."/>
            <person name="White J."/>
            <person name="Yandava C."/>
            <person name="Haas B."/>
            <person name="Nusbaum C."/>
            <person name="Birren B."/>
        </authorList>
    </citation>
    <scope>NUCLEOTIDE SEQUENCE [LARGE SCALE GENOMIC DNA]</scope>
    <source>
        <strain evidence="10">ATCC 18188</strain>
    </source>
</reference>
<dbReference type="InterPro" id="IPR019680">
    <property type="entry name" value="Mediator_Med1"/>
</dbReference>
<evidence type="ECO:0000256" key="2">
    <source>
        <dbReference type="ARBA" id="ARBA00006210"/>
    </source>
</evidence>
<feature type="region of interest" description="Disordered" evidence="8">
    <location>
        <begin position="472"/>
        <end position="493"/>
    </location>
</feature>
<gene>
    <name evidence="10" type="ORF">BDDG_00545</name>
</gene>
<feature type="compositionally biased region" description="Polar residues" evidence="8">
    <location>
        <begin position="627"/>
        <end position="636"/>
    </location>
</feature>
<feature type="compositionally biased region" description="Low complexity" evidence="8">
    <location>
        <begin position="41"/>
        <end position="55"/>
    </location>
</feature>
<comment type="similarity">
    <text evidence="2 7">Belongs to the Mediator complex subunit 1 family.</text>
</comment>
<keyword evidence="4 7" id="KW-0010">Activator</keyword>
<feature type="region of interest" description="Disordered" evidence="8">
    <location>
        <begin position="605"/>
        <end position="645"/>
    </location>
</feature>
<dbReference type="EMBL" id="GG749407">
    <property type="protein sequence ID" value="EGE77608.2"/>
    <property type="molecule type" value="Genomic_DNA"/>
</dbReference>
<feature type="compositionally biased region" description="Polar residues" evidence="8">
    <location>
        <begin position="1"/>
        <end position="12"/>
    </location>
</feature>
<accession>F2T2C4</accession>